<dbReference type="AlphaFoldDB" id="A0A0D2JNP3"/>
<accession>A0A0D2JNP3</accession>
<sequence length="267" mass="29057">MNTNKAEKAPFSRPDPMGQRAPTLEELKMNPREGFQRALKQHDLESLLIKAAEIHGHFCPGIALGVLAAANGLVKMGLESKCVDGVMEDLLAIVEINACFADGIQAVSGCTFGNNGLVFRDLGHTAVTFVSRGSKTGLRIRVNPEFKALVEKSAPQFYPLMEKVIVQRKGTDRELKDFKAEGRKAAFGLIKEDCNKIFAFETVEPRLPDHAPISPLVICPKCGETVLAVKTKTGPDGSKMCLTCAGEEFRQVDGRGIVKQKSAFLNN</sequence>
<dbReference type="PANTHER" id="PTHR39418">
    <property type="entry name" value="DEHYDROGENASE-RELATED"/>
    <property type="match status" value="1"/>
</dbReference>
<reference evidence="3 4" key="1">
    <citation type="submission" date="2013-11" db="EMBL/GenBank/DDBJ databases">
        <title>Metagenomic analysis of a methanogenic consortium involved in long chain n-alkane degradation.</title>
        <authorList>
            <person name="Davidova I.A."/>
            <person name="Callaghan A.V."/>
            <person name="Wawrik B."/>
            <person name="Pruitt S."/>
            <person name="Marks C."/>
            <person name="Duncan K.E."/>
            <person name="Suflita J.M."/>
        </authorList>
    </citation>
    <scope>NUCLEOTIDE SEQUENCE [LARGE SCALE GENOMIC DNA]</scope>
    <source>
        <strain evidence="3 4">SPR</strain>
    </source>
</reference>
<evidence type="ECO:0000256" key="1">
    <source>
        <dbReference type="SAM" id="MobiDB-lite"/>
    </source>
</evidence>
<dbReference type="Proteomes" id="UP000032233">
    <property type="component" value="Unassembled WGS sequence"/>
</dbReference>
<name>A0A0D2JNP3_9BACT</name>
<feature type="compositionally biased region" description="Basic and acidic residues" evidence="1">
    <location>
        <begin position="1"/>
        <end position="10"/>
    </location>
</feature>
<dbReference type="STRING" id="1429043.X474_25690"/>
<organism evidence="3 4">
    <name type="scientific">Dethiosulfatarculus sandiegensis</name>
    <dbReference type="NCBI Taxonomy" id="1429043"/>
    <lineage>
        <taxon>Bacteria</taxon>
        <taxon>Pseudomonadati</taxon>
        <taxon>Thermodesulfobacteriota</taxon>
        <taxon>Desulfarculia</taxon>
        <taxon>Desulfarculales</taxon>
        <taxon>Desulfarculaceae</taxon>
        <taxon>Dethiosulfatarculus</taxon>
    </lineage>
</organism>
<dbReference type="InterPro" id="IPR053194">
    <property type="entry name" value="tRNA_methyltr_O"/>
</dbReference>
<keyword evidence="4" id="KW-1185">Reference proteome</keyword>
<dbReference type="Gene3D" id="3.30.1330.130">
    <property type="match status" value="1"/>
</dbReference>
<evidence type="ECO:0000259" key="2">
    <source>
        <dbReference type="Pfam" id="PF02663"/>
    </source>
</evidence>
<dbReference type="Pfam" id="PF02663">
    <property type="entry name" value="FmdE"/>
    <property type="match status" value="1"/>
</dbReference>
<evidence type="ECO:0000313" key="4">
    <source>
        <dbReference type="Proteomes" id="UP000032233"/>
    </source>
</evidence>
<protein>
    <submittedName>
        <fullName evidence="3">Formylmethanofuran dehydrogenase subunit E</fullName>
    </submittedName>
</protein>
<proteinExistence type="predicted"/>
<dbReference type="InParanoid" id="A0A0D2JNP3"/>
<feature type="domain" description="Formylmethanofuran dehydrogenase subunit E" evidence="2">
    <location>
        <begin position="54"/>
        <end position="198"/>
    </location>
</feature>
<dbReference type="PANTHER" id="PTHR39418:SF1">
    <property type="entry name" value="DEHYDROGENASE"/>
    <property type="match status" value="1"/>
</dbReference>
<dbReference type="SUPFAM" id="SSF143555">
    <property type="entry name" value="FwdE-like"/>
    <property type="match status" value="1"/>
</dbReference>
<gene>
    <name evidence="3" type="ORF">X474_25690</name>
</gene>
<dbReference type="InterPro" id="IPR003814">
    <property type="entry name" value="FmdEsu_dom"/>
</dbReference>
<feature type="region of interest" description="Disordered" evidence="1">
    <location>
        <begin position="1"/>
        <end position="21"/>
    </location>
</feature>
<evidence type="ECO:0000313" key="3">
    <source>
        <dbReference type="EMBL" id="KIX11110.1"/>
    </source>
</evidence>
<dbReference type="EMBL" id="AZAC01000067">
    <property type="protein sequence ID" value="KIX11110.1"/>
    <property type="molecule type" value="Genomic_DNA"/>
</dbReference>
<dbReference type="RefSeq" id="WP_197282241.1">
    <property type="nucleotide sequence ID" value="NZ_AZAC01000067.1"/>
</dbReference>
<comment type="caution">
    <text evidence="3">The sequence shown here is derived from an EMBL/GenBank/DDBJ whole genome shotgun (WGS) entry which is preliminary data.</text>
</comment>